<keyword evidence="7 14" id="KW-1133">Transmembrane helix</keyword>
<dbReference type="GO" id="GO:0005307">
    <property type="term" value="F:choline:sodium symporter activity"/>
    <property type="evidence" value="ECO:0007669"/>
    <property type="project" value="TreeGrafter"/>
</dbReference>
<keyword evidence="3" id="KW-0813">Transport</keyword>
<evidence type="ECO:0000256" key="7">
    <source>
        <dbReference type="ARBA" id="ARBA00022989"/>
    </source>
</evidence>
<evidence type="ECO:0000256" key="8">
    <source>
        <dbReference type="ARBA" id="ARBA00023053"/>
    </source>
</evidence>
<gene>
    <name evidence="15" type="ORF">AKAME5_001801100</name>
</gene>
<dbReference type="InterPro" id="IPR001734">
    <property type="entry name" value="Na/solute_symporter"/>
</dbReference>
<keyword evidence="5" id="KW-0769">Symport</keyword>
<evidence type="ECO:0000256" key="14">
    <source>
        <dbReference type="SAM" id="Phobius"/>
    </source>
</evidence>
<name>A0AAD3N2W3_LATJO</name>
<dbReference type="EMBL" id="BRZM01000095">
    <property type="protein sequence ID" value="GLD66627.1"/>
    <property type="molecule type" value="Genomic_DNA"/>
</dbReference>
<keyword evidence="12" id="KW-0739">Sodium transport</keyword>
<evidence type="ECO:0000256" key="4">
    <source>
        <dbReference type="ARBA" id="ARBA00022692"/>
    </source>
</evidence>
<keyword evidence="16" id="KW-1185">Reference proteome</keyword>
<comment type="similarity">
    <text evidence="2 13">Belongs to the sodium:solute symporter (SSF) (TC 2.A.21) family.</text>
</comment>
<dbReference type="PANTHER" id="PTHR45897">
    <property type="entry name" value="HIGH-AFFINITY CHOLINE TRANSPORTER 1"/>
    <property type="match status" value="1"/>
</dbReference>
<feature type="transmembrane region" description="Helical" evidence="14">
    <location>
        <begin position="173"/>
        <end position="196"/>
    </location>
</feature>
<evidence type="ECO:0000256" key="2">
    <source>
        <dbReference type="ARBA" id="ARBA00006434"/>
    </source>
</evidence>
<accession>A0AAD3N2W3</accession>
<keyword evidence="10 14" id="KW-0472">Membrane</keyword>
<dbReference type="Pfam" id="PF00474">
    <property type="entry name" value="SSF"/>
    <property type="match status" value="1"/>
</dbReference>
<evidence type="ECO:0000256" key="5">
    <source>
        <dbReference type="ARBA" id="ARBA00022847"/>
    </source>
</evidence>
<keyword evidence="9" id="KW-0406">Ion transport</keyword>
<evidence type="ECO:0000256" key="12">
    <source>
        <dbReference type="ARBA" id="ARBA00023201"/>
    </source>
</evidence>
<dbReference type="PANTHER" id="PTHR45897:SF5">
    <property type="entry name" value="HIGH AFFINITY CHOLINE TRANSPORTER 1"/>
    <property type="match status" value="1"/>
</dbReference>
<keyword evidence="6" id="KW-0530">Neurotransmitter biosynthesis</keyword>
<keyword evidence="8" id="KW-0915">Sodium</keyword>
<evidence type="ECO:0000313" key="16">
    <source>
        <dbReference type="Proteomes" id="UP001279410"/>
    </source>
</evidence>
<evidence type="ECO:0000256" key="3">
    <source>
        <dbReference type="ARBA" id="ARBA00022448"/>
    </source>
</evidence>
<dbReference type="GO" id="GO:0008292">
    <property type="term" value="P:acetylcholine biosynthetic process"/>
    <property type="evidence" value="ECO:0007669"/>
    <property type="project" value="TreeGrafter"/>
</dbReference>
<dbReference type="InterPro" id="IPR052244">
    <property type="entry name" value="Choline_transporter"/>
</dbReference>
<evidence type="ECO:0000256" key="9">
    <source>
        <dbReference type="ARBA" id="ARBA00023065"/>
    </source>
</evidence>
<comment type="caution">
    <text evidence="15">The sequence shown here is derived from an EMBL/GenBank/DDBJ whole genome shotgun (WGS) entry which is preliminary data.</text>
</comment>
<evidence type="ECO:0000256" key="6">
    <source>
        <dbReference type="ARBA" id="ARBA00022979"/>
    </source>
</evidence>
<feature type="transmembrane region" description="Helical" evidence="14">
    <location>
        <begin position="249"/>
        <end position="270"/>
    </location>
</feature>
<feature type="transmembrane region" description="Helical" evidence="14">
    <location>
        <begin position="42"/>
        <end position="66"/>
    </location>
</feature>
<evidence type="ECO:0000256" key="13">
    <source>
        <dbReference type="RuleBase" id="RU362091"/>
    </source>
</evidence>
<dbReference type="InterPro" id="IPR038377">
    <property type="entry name" value="Na/Glc_symporter_sf"/>
</dbReference>
<protein>
    <submittedName>
        <fullName evidence="15">High affinity choline transporter 1-like protein</fullName>
    </submittedName>
</protein>
<dbReference type="PROSITE" id="PS50283">
    <property type="entry name" value="NA_SOLUT_SYMP_3"/>
    <property type="match status" value="1"/>
</dbReference>
<feature type="transmembrane region" description="Helical" evidence="14">
    <location>
        <begin position="148"/>
        <end position="167"/>
    </location>
</feature>
<reference evidence="15" key="1">
    <citation type="submission" date="2022-08" db="EMBL/GenBank/DDBJ databases">
        <title>Genome sequencing of akame (Lates japonicus).</title>
        <authorList>
            <person name="Hashiguchi Y."/>
            <person name="Takahashi H."/>
        </authorList>
    </citation>
    <scope>NUCLEOTIDE SEQUENCE</scope>
    <source>
        <strain evidence="15">Kochi</strain>
    </source>
</reference>
<comment type="subcellular location">
    <subcellularLocation>
        <location evidence="1">Membrane</location>
        <topology evidence="1">Multi-pass membrane protein</topology>
    </subcellularLocation>
</comment>
<evidence type="ECO:0000313" key="15">
    <source>
        <dbReference type="EMBL" id="GLD66627.1"/>
    </source>
</evidence>
<dbReference type="AlphaFoldDB" id="A0AAD3N2W3"/>
<organism evidence="15 16">
    <name type="scientific">Lates japonicus</name>
    <name type="common">Japanese lates</name>
    <dbReference type="NCBI Taxonomy" id="270547"/>
    <lineage>
        <taxon>Eukaryota</taxon>
        <taxon>Metazoa</taxon>
        <taxon>Chordata</taxon>
        <taxon>Craniata</taxon>
        <taxon>Vertebrata</taxon>
        <taxon>Euteleostomi</taxon>
        <taxon>Actinopterygii</taxon>
        <taxon>Neopterygii</taxon>
        <taxon>Teleostei</taxon>
        <taxon>Neoteleostei</taxon>
        <taxon>Acanthomorphata</taxon>
        <taxon>Carangaria</taxon>
        <taxon>Carangaria incertae sedis</taxon>
        <taxon>Centropomidae</taxon>
        <taxon>Lates</taxon>
    </lineage>
</organism>
<feature type="transmembrane region" description="Helical" evidence="14">
    <location>
        <begin position="101"/>
        <end position="128"/>
    </location>
</feature>
<dbReference type="Gene3D" id="1.20.1730.10">
    <property type="entry name" value="Sodium/glucose cotransporter"/>
    <property type="match status" value="1"/>
</dbReference>
<feature type="transmembrane region" description="Helical" evidence="14">
    <location>
        <begin position="208"/>
        <end position="229"/>
    </location>
</feature>
<dbReference type="GO" id="GO:0005886">
    <property type="term" value="C:plasma membrane"/>
    <property type="evidence" value="ECO:0007669"/>
    <property type="project" value="TreeGrafter"/>
</dbReference>
<sequence>MLLLFEVGRWIDNFLVMTVGNMAVQDFHQRTLSSSSTSTARIICFIAAGGVIISGLPSVLIAAVAASTNWNSTSYGSPSPYERGEAAMVLPITLKHFTPTYISAFGIGAVAAAVMSSADSFLLSATTIFTTNIYQTIRSQASDKELQWVIRLSIVVAGLVGTSLTYLDRGILVFWILGSDLTYTIIFPQLICILFVRVSNGYGAISGYLVSVVMRLLCGEPLLGLPVLLCFPGCTLEDDVYVQRFPVKTTCMLSALVSILLFSYVASLLFNKEILPERWDVFKVKSQAAPSPPDGAREDDL</sequence>
<keyword evidence="11" id="KW-0325">Glycoprotein</keyword>
<dbReference type="Proteomes" id="UP001279410">
    <property type="component" value="Unassembled WGS sequence"/>
</dbReference>
<keyword evidence="4 14" id="KW-0812">Transmembrane</keyword>
<evidence type="ECO:0000256" key="1">
    <source>
        <dbReference type="ARBA" id="ARBA00004141"/>
    </source>
</evidence>
<evidence type="ECO:0000256" key="11">
    <source>
        <dbReference type="ARBA" id="ARBA00023180"/>
    </source>
</evidence>
<evidence type="ECO:0000256" key="10">
    <source>
        <dbReference type="ARBA" id="ARBA00023136"/>
    </source>
</evidence>
<proteinExistence type="inferred from homology"/>